<proteinExistence type="inferred from homology"/>
<feature type="transmembrane region" description="Helical" evidence="5">
    <location>
        <begin position="141"/>
        <end position="164"/>
    </location>
</feature>
<evidence type="ECO:0000256" key="1">
    <source>
        <dbReference type="ARBA" id="ARBA00007867"/>
    </source>
</evidence>
<keyword evidence="3 5" id="KW-0745">Spermidine biosynthesis</keyword>
<comment type="caution">
    <text evidence="5">Lacks conserved residue(s) required for the propagation of feature annotation.</text>
</comment>
<dbReference type="CDD" id="cd02440">
    <property type="entry name" value="AdoMet_MTases"/>
    <property type="match status" value="1"/>
</dbReference>
<dbReference type="InterPro" id="IPR030374">
    <property type="entry name" value="PABS"/>
</dbReference>
<reference evidence="9" key="1">
    <citation type="journal article" date="2019" name="Int. J. Syst. Evol. Microbiol.">
        <title>The Global Catalogue of Microorganisms (GCM) 10K type strain sequencing project: providing services to taxonomists for standard genome sequencing and annotation.</title>
        <authorList>
            <consortium name="The Broad Institute Genomics Platform"/>
            <consortium name="The Broad Institute Genome Sequencing Center for Infectious Disease"/>
            <person name="Wu L."/>
            <person name="Ma J."/>
        </authorList>
    </citation>
    <scope>NUCLEOTIDE SEQUENCE [LARGE SCALE GENOMIC DNA]</scope>
    <source>
        <strain evidence="9">JCM 18053</strain>
    </source>
</reference>
<name>A0ABP9PTF8_9BACT</name>
<dbReference type="HAMAP" id="MF_00198">
    <property type="entry name" value="Spermidine_synth"/>
    <property type="match status" value="1"/>
</dbReference>
<dbReference type="Pfam" id="PF01564">
    <property type="entry name" value="Spermine_synth"/>
    <property type="match status" value="1"/>
</dbReference>
<dbReference type="PANTHER" id="PTHR43317">
    <property type="entry name" value="THERMOSPERMINE SYNTHASE ACAULIS5"/>
    <property type="match status" value="1"/>
</dbReference>
<feature type="transmembrane region" description="Helical" evidence="5">
    <location>
        <begin position="83"/>
        <end position="104"/>
    </location>
</feature>
<dbReference type="EMBL" id="BAABIA010000014">
    <property type="protein sequence ID" value="GAA5149517.1"/>
    <property type="molecule type" value="Genomic_DNA"/>
</dbReference>
<keyword evidence="5" id="KW-0812">Transmembrane</keyword>
<dbReference type="InterPro" id="IPR029063">
    <property type="entry name" value="SAM-dependent_MTases_sf"/>
</dbReference>
<dbReference type="NCBIfam" id="NF002956">
    <property type="entry name" value="PRK03612.1"/>
    <property type="match status" value="1"/>
</dbReference>
<gene>
    <name evidence="5" type="primary">speE</name>
    <name evidence="8" type="ORF">GCM10023213_47320</name>
</gene>
<organism evidence="8 9">
    <name type="scientific">Prosthecobacter algae</name>
    <dbReference type="NCBI Taxonomy" id="1144682"/>
    <lineage>
        <taxon>Bacteria</taxon>
        <taxon>Pseudomonadati</taxon>
        <taxon>Verrucomicrobiota</taxon>
        <taxon>Verrucomicrobiia</taxon>
        <taxon>Verrucomicrobiales</taxon>
        <taxon>Verrucomicrobiaceae</taxon>
        <taxon>Prosthecobacter</taxon>
    </lineage>
</organism>
<keyword evidence="5" id="KW-1003">Cell membrane</keyword>
<feature type="domain" description="PABS" evidence="7">
    <location>
        <begin position="201"/>
        <end position="450"/>
    </location>
</feature>
<dbReference type="InterPro" id="IPR001045">
    <property type="entry name" value="Spermi_synthase"/>
</dbReference>
<feature type="binding site" evidence="5">
    <location>
        <begin position="353"/>
        <end position="354"/>
    </location>
    <ligand>
        <name>S-methyl-5'-thioadenosine</name>
        <dbReference type="ChEBI" id="CHEBI:17509"/>
    </ligand>
</feature>
<dbReference type="Gene3D" id="3.40.50.150">
    <property type="entry name" value="Vaccinia Virus protein VP39"/>
    <property type="match status" value="1"/>
</dbReference>
<evidence type="ECO:0000313" key="8">
    <source>
        <dbReference type="EMBL" id="GAA5149517.1"/>
    </source>
</evidence>
<comment type="catalytic activity">
    <reaction evidence="5">
        <text>S-adenosyl 3-(methylsulfanyl)propylamine + putrescine = S-methyl-5'-thioadenosine + spermidine + H(+)</text>
        <dbReference type="Rhea" id="RHEA:12721"/>
        <dbReference type="ChEBI" id="CHEBI:15378"/>
        <dbReference type="ChEBI" id="CHEBI:17509"/>
        <dbReference type="ChEBI" id="CHEBI:57443"/>
        <dbReference type="ChEBI" id="CHEBI:57834"/>
        <dbReference type="ChEBI" id="CHEBI:326268"/>
        <dbReference type="EC" id="2.5.1.16"/>
    </reaction>
</comment>
<comment type="caution">
    <text evidence="8">The sequence shown here is derived from an EMBL/GenBank/DDBJ whole genome shotgun (WGS) entry which is preliminary data.</text>
</comment>
<evidence type="ECO:0000256" key="4">
    <source>
        <dbReference type="ARBA" id="ARBA00023115"/>
    </source>
</evidence>
<feature type="transmembrane region" description="Helical" evidence="5">
    <location>
        <begin position="48"/>
        <end position="71"/>
    </location>
</feature>
<comment type="pathway">
    <text evidence="5">Amine and polyamine biosynthesis; spermidine biosynthesis; spermidine from putrescine: step 1/1.</text>
</comment>
<evidence type="ECO:0000256" key="3">
    <source>
        <dbReference type="ARBA" id="ARBA00023066"/>
    </source>
</evidence>
<dbReference type="PROSITE" id="PS51006">
    <property type="entry name" value="PABS_2"/>
    <property type="match status" value="1"/>
</dbReference>
<dbReference type="InterPro" id="IPR030373">
    <property type="entry name" value="PABS_CS"/>
</dbReference>
<dbReference type="SUPFAM" id="SSF53335">
    <property type="entry name" value="S-adenosyl-L-methionine-dependent methyltransferases"/>
    <property type="match status" value="1"/>
</dbReference>
<keyword evidence="5" id="KW-1133">Transmembrane helix</keyword>
<feature type="binding site" evidence="5">
    <location>
        <position position="275"/>
    </location>
    <ligand>
        <name>spermidine</name>
        <dbReference type="ChEBI" id="CHEBI:57834"/>
    </ligand>
</feature>
<feature type="binding site" evidence="5">
    <location>
        <position position="299"/>
    </location>
    <ligand>
        <name>spermidine</name>
        <dbReference type="ChEBI" id="CHEBI:57834"/>
    </ligand>
</feature>
<dbReference type="Proteomes" id="UP001499852">
    <property type="component" value="Unassembled WGS sequence"/>
</dbReference>
<dbReference type="EC" id="2.5.1.16" evidence="5"/>
<feature type="transmembrane region" description="Helical" evidence="5">
    <location>
        <begin position="203"/>
        <end position="220"/>
    </location>
</feature>
<dbReference type="PROSITE" id="PS01330">
    <property type="entry name" value="PABS_1"/>
    <property type="match status" value="1"/>
</dbReference>
<comment type="similarity">
    <text evidence="1 5">Belongs to the spermidine/spermine synthase family.</text>
</comment>
<keyword evidence="9" id="KW-1185">Reference proteome</keyword>
<keyword evidence="4 5" id="KW-0620">Polyamine biosynthesis</keyword>
<feature type="transmembrane region" description="Helical" evidence="5">
    <location>
        <begin position="110"/>
        <end position="129"/>
    </location>
</feature>
<evidence type="ECO:0000259" key="7">
    <source>
        <dbReference type="PROSITE" id="PS51006"/>
    </source>
</evidence>
<dbReference type="PANTHER" id="PTHR43317:SF1">
    <property type="entry name" value="THERMOSPERMINE SYNTHASE ACAULIS5"/>
    <property type="match status" value="1"/>
</dbReference>
<accession>A0ABP9PTF8</accession>
<evidence type="ECO:0000256" key="2">
    <source>
        <dbReference type="ARBA" id="ARBA00022679"/>
    </source>
</evidence>
<evidence type="ECO:0000256" key="5">
    <source>
        <dbReference type="HAMAP-Rule" id="MF_00198"/>
    </source>
</evidence>
<keyword evidence="2 5" id="KW-0808">Transferase</keyword>
<protein>
    <recommendedName>
        <fullName evidence="5">Polyamine aminopropyltransferase</fullName>
    </recommendedName>
    <alternativeName>
        <fullName evidence="5">Putrescine aminopropyltransferase</fullName>
        <shortName evidence="5">PAPT</shortName>
    </alternativeName>
    <alternativeName>
        <fullName evidence="5">Spermidine synthase</fullName>
        <shortName evidence="5">SPDS</shortName>
        <shortName evidence="5">SPDSY</shortName>
        <ecNumber evidence="5">2.5.1.16</ecNumber>
    </alternativeName>
</protein>
<feature type="transmembrane region" description="Helical" evidence="5">
    <location>
        <begin position="170"/>
        <end position="191"/>
    </location>
</feature>
<keyword evidence="5" id="KW-0472">Membrane</keyword>
<evidence type="ECO:0000256" key="6">
    <source>
        <dbReference type="PROSITE-ProRule" id="PRU00354"/>
    </source>
</evidence>
<sequence>MPAPAPSSMNSRPWLLLLSVFAIATCGLVYELIAGTLASYLLGDSVTQFSTIIGVYLFAMGVGSYLSRFVTGNLIGTFIRVEFLIALLGGCSASILFLIFGWTISFRIPLYSIVFLIGTFVGLEIPLLLRILEGRFAFKDLVSNVFSFDYIGALLASLLFPLVLVPHLGLVRSAFLFGLINTAVGILALIMLRHEIPRLRSHWITGLSVAAILIAGFVHGSEITRWGEYAAFPDPVIYADSTPYQRIVLTKRKEEMRLYLNSNLQFSSKDEYRYHEALVHPGLARLPQARRILILGGGDGLAAREVLRYPRVESITLVDLDPAMTQLFSSNAMLRQQNADALKSPRVHVENADAFAWLAEKREPFDFVIIDFPDPSNFSLGKLYTTTFYQRLLKVMAPDAALVVQSTSPFVARQSFWCVDATLRACGLHTEPYHALVPSFGEWGFILASRQPLSGPASLPEGLRFINDEVLAQLPRFPPDMARIETDINRLNNQALVHYFEDDWAR</sequence>
<comment type="subunit">
    <text evidence="5">Homodimer or homotetramer.</text>
</comment>
<feature type="active site" description="Proton acceptor" evidence="5 6">
    <location>
        <position position="371"/>
    </location>
</feature>
<feature type="binding site" evidence="5">
    <location>
        <position position="245"/>
    </location>
    <ligand>
        <name>S-methyl-5'-thioadenosine</name>
        <dbReference type="ChEBI" id="CHEBI:17509"/>
    </ligand>
</feature>
<feature type="binding site" evidence="5">
    <location>
        <position position="319"/>
    </location>
    <ligand>
        <name>S-methyl-5'-thioadenosine</name>
        <dbReference type="ChEBI" id="CHEBI:17509"/>
    </ligand>
</feature>
<evidence type="ECO:0000313" key="9">
    <source>
        <dbReference type="Proteomes" id="UP001499852"/>
    </source>
</evidence>
<comment type="subcellular location">
    <subcellularLocation>
        <location evidence="5">Cell membrane</location>
        <topology evidence="5">Multi-pass membrane protein</topology>
    </subcellularLocation>
</comment>
<comment type="function">
    <text evidence="5">Catalyzes the irreversible transfer of a propylamine group from the amino donor S-adenosylmethioninamine (decarboxy-AdoMet) to putrescine (1,4-diaminobutane) to yield spermidine.</text>
</comment>